<dbReference type="PaxDb" id="121845-A0A3Q0J2Y5"/>
<dbReference type="RefSeq" id="XP_026682766.1">
    <property type="nucleotide sequence ID" value="XM_026826965.1"/>
</dbReference>
<dbReference type="Proteomes" id="UP000079169">
    <property type="component" value="Unplaced"/>
</dbReference>
<reference evidence="2" key="1">
    <citation type="submission" date="2025-08" db="UniProtKB">
        <authorList>
            <consortium name="RefSeq"/>
        </authorList>
    </citation>
    <scope>IDENTIFICATION</scope>
</reference>
<organism evidence="1 2">
    <name type="scientific">Diaphorina citri</name>
    <name type="common">Asian citrus psyllid</name>
    <dbReference type="NCBI Taxonomy" id="121845"/>
    <lineage>
        <taxon>Eukaryota</taxon>
        <taxon>Metazoa</taxon>
        <taxon>Ecdysozoa</taxon>
        <taxon>Arthropoda</taxon>
        <taxon>Hexapoda</taxon>
        <taxon>Insecta</taxon>
        <taxon>Pterygota</taxon>
        <taxon>Neoptera</taxon>
        <taxon>Paraneoptera</taxon>
        <taxon>Hemiptera</taxon>
        <taxon>Sternorrhyncha</taxon>
        <taxon>Psylloidea</taxon>
        <taxon>Psyllidae</taxon>
        <taxon>Diaphorininae</taxon>
        <taxon>Diaphorina</taxon>
    </lineage>
</organism>
<dbReference type="AlphaFoldDB" id="A0A3Q0J2Y5"/>
<evidence type="ECO:0000313" key="2">
    <source>
        <dbReference type="RefSeq" id="XP_026682766.1"/>
    </source>
</evidence>
<evidence type="ECO:0000313" key="1">
    <source>
        <dbReference type="Proteomes" id="UP000079169"/>
    </source>
</evidence>
<keyword evidence="1" id="KW-1185">Reference proteome</keyword>
<proteinExistence type="predicted"/>
<gene>
    <name evidence="2" type="primary">LOC113469351</name>
</gene>
<dbReference type="KEGG" id="dci:113469351"/>
<accession>A0A3Q0J2Y5</accession>
<protein>
    <submittedName>
        <fullName evidence="2">Uncharacterized protein LOC113469351</fullName>
    </submittedName>
</protein>
<dbReference type="GeneID" id="113469351"/>
<sequence length="151" mass="18118">MSTTLNIDVNHHELFLDEIKTIIKKKYLEEWNTKWVNISPNENKLRKIKNSVYPWKTSNRKSRLDEVCLMRMRVGHSKITHSHLFRREDRPLCDKCQEPTTIEHILLYCRNMRFRPPSFSSASISDILKDNEESINEALQFLKRNNYLKNL</sequence>
<name>A0A3Q0J2Y5_DIACI</name>